<proteinExistence type="predicted"/>
<keyword evidence="2" id="KW-1185">Reference proteome</keyword>
<organism evidence="1 2">
    <name type="scientific">Candidatus Enterovibrio altilux</name>
    <dbReference type="NCBI Taxonomy" id="1927128"/>
    <lineage>
        <taxon>Bacteria</taxon>
        <taxon>Pseudomonadati</taxon>
        <taxon>Pseudomonadota</taxon>
        <taxon>Gammaproteobacteria</taxon>
        <taxon>Vibrionales</taxon>
        <taxon>Vibrionaceae</taxon>
        <taxon>Enterovibrio</taxon>
    </lineage>
</organism>
<protein>
    <submittedName>
        <fullName evidence="1">Uncharacterized protein</fullName>
    </submittedName>
</protein>
<evidence type="ECO:0000313" key="2">
    <source>
        <dbReference type="Proteomes" id="UP000218160"/>
    </source>
</evidence>
<sequence>MYLRCICTLPANIFVTMKTSFFHANADSKPKNNKLSGISFRAGHT</sequence>
<reference evidence="2" key="1">
    <citation type="submission" date="2017-04" db="EMBL/GenBank/DDBJ databases">
        <title>Genome evolution of the luminous symbionts of deep sea anglerfish.</title>
        <authorList>
            <person name="Hendry T.A."/>
        </authorList>
    </citation>
    <scope>NUCLEOTIDE SEQUENCE [LARGE SCALE GENOMIC DNA]</scope>
</reference>
<accession>A0A291B8J4</accession>
<name>A0A291B8J4_9GAMM</name>
<dbReference type="AlphaFoldDB" id="A0A291B8J4"/>
<dbReference type="KEGG" id="elux:BTN50_0827"/>
<dbReference type="Proteomes" id="UP000218160">
    <property type="component" value="Chromosome 1"/>
</dbReference>
<gene>
    <name evidence="1" type="ORF">BTN50_0827</name>
</gene>
<dbReference type="EMBL" id="CP020660">
    <property type="protein sequence ID" value="ATF09335.1"/>
    <property type="molecule type" value="Genomic_DNA"/>
</dbReference>
<evidence type="ECO:0000313" key="1">
    <source>
        <dbReference type="EMBL" id="ATF09335.1"/>
    </source>
</evidence>